<protein>
    <recommendedName>
        <fullName evidence="3">DUF1684 domain-containing protein</fullName>
    </recommendedName>
</protein>
<comment type="caution">
    <text evidence="1">The sequence shown here is derived from an EMBL/GenBank/DDBJ whole genome shotgun (WGS) entry which is preliminary data.</text>
</comment>
<keyword evidence="2" id="KW-1185">Reference proteome</keyword>
<dbReference type="PANTHER" id="PTHR41913:SF1">
    <property type="entry name" value="DUF1684 DOMAIN-CONTAINING PROTEIN"/>
    <property type="match status" value="1"/>
</dbReference>
<proteinExistence type="predicted"/>
<dbReference type="Pfam" id="PF07920">
    <property type="entry name" value="DUF1684"/>
    <property type="match status" value="1"/>
</dbReference>
<evidence type="ECO:0000313" key="2">
    <source>
        <dbReference type="Proteomes" id="UP000275456"/>
    </source>
</evidence>
<accession>A0A3N2AUA7</accession>
<dbReference type="RefSeq" id="WP_123697588.1">
    <property type="nucleotide sequence ID" value="NZ_RKHJ01000001.1"/>
</dbReference>
<evidence type="ECO:0008006" key="3">
    <source>
        <dbReference type="Google" id="ProtNLM"/>
    </source>
</evidence>
<dbReference type="PANTHER" id="PTHR41913">
    <property type="entry name" value="DUF1684 DOMAIN-CONTAINING PROTEIN"/>
    <property type="match status" value="1"/>
</dbReference>
<gene>
    <name evidence="1" type="ORF">EDD26_2013</name>
</gene>
<dbReference type="AlphaFoldDB" id="A0A3N2AUA7"/>
<dbReference type="EMBL" id="RKHJ01000001">
    <property type="protein sequence ID" value="ROR66621.1"/>
    <property type="molecule type" value="Genomic_DNA"/>
</dbReference>
<dbReference type="Proteomes" id="UP000275456">
    <property type="component" value="Unassembled WGS sequence"/>
</dbReference>
<sequence length="260" mass="28854">MTDFRDAAQFEEAWRRWQAVRWRTVAGPHGIAALAATVWLSDADQAVDGVDGRWRADGDLVVGTGLQASGYRHRDGSPVADTVTLHAGETLVAGDALVRAFVREGVPALRRIDPNTDRRVRLREIATHRPDHAWVVTARWTPSDEPLEVEAVDGHRTTRRDAGTLAFELGGRERSLIATRGDGELAVVFADAAGDEQYPFRFLRPRLPDEHGVTTLDFNRSFLPPCAFSDHYVCPMPPPGNRLDLRVGVGERMPVYDEAR</sequence>
<reference evidence="1 2" key="1">
    <citation type="submission" date="2018-11" db="EMBL/GenBank/DDBJ databases">
        <title>Sequencing the genomes of 1000 actinobacteria strains.</title>
        <authorList>
            <person name="Klenk H.-P."/>
        </authorList>
    </citation>
    <scope>NUCLEOTIDE SEQUENCE [LARGE SCALE GENOMIC DNA]</scope>
    <source>
        <strain evidence="1 2">DSM 9580</strain>
    </source>
</reference>
<dbReference type="OrthoDB" id="5493262at2"/>
<evidence type="ECO:0000313" key="1">
    <source>
        <dbReference type="EMBL" id="ROR66621.1"/>
    </source>
</evidence>
<dbReference type="InterPro" id="IPR012467">
    <property type="entry name" value="DUF1684"/>
</dbReference>
<organism evidence="1 2">
    <name type="scientific">Agrococcus jenensis</name>
    <dbReference type="NCBI Taxonomy" id="46353"/>
    <lineage>
        <taxon>Bacteria</taxon>
        <taxon>Bacillati</taxon>
        <taxon>Actinomycetota</taxon>
        <taxon>Actinomycetes</taxon>
        <taxon>Micrococcales</taxon>
        <taxon>Microbacteriaceae</taxon>
        <taxon>Agrococcus</taxon>
    </lineage>
</organism>
<name>A0A3N2AUA7_9MICO</name>